<evidence type="ECO:0000256" key="3">
    <source>
        <dbReference type="SAM" id="MobiDB-lite"/>
    </source>
</evidence>
<dbReference type="EMBL" id="CP132315">
    <property type="protein sequence ID" value="WLS05175.1"/>
    <property type="molecule type" value="Genomic_DNA"/>
</dbReference>
<evidence type="ECO:0000313" key="5">
    <source>
        <dbReference type="EMBL" id="WLS05175.1"/>
    </source>
</evidence>
<dbReference type="Proteomes" id="UP001225788">
    <property type="component" value="Plasmid unnamed1"/>
</dbReference>
<gene>
    <name evidence="5" type="ORF">Q9315_23740</name>
</gene>
<dbReference type="SUPFAM" id="SSF46689">
    <property type="entry name" value="Homeodomain-like"/>
    <property type="match status" value="1"/>
</dbReference>
<feature type="DNA-binding region" description="H-T-H motif" evidence="2">
    <location>
        <begin position="49"/>
        <end position="68"/>
    </location>
</feature>
<evidence type="ECO:0000259" key="4">
    <source>
        <dbReference type="PROSITE" id="PS50977"/>
    </source>
</evidence>
<keyword evidence="6" id="KW-1185">Reference proteome</keyword>
<dbReference type="InterPro" id="IPR036271">
    <property type="entry name" value="Tet_transcr_reg_TetR-rel_C_sf"/>
</dbReference>
<dbReference type="SUPFAM" id="SSF48498">
    <property type="entry name" value="Tetracyclin repressor-like, C-terminal domain"/>
    <property type="match status" value="1"/>
</dbReference>
<dbReference type="Gene3D" id="1.10.357.10">
    <property type="entry name" value="Tetracycline Repressor, domain 2"/>
    <property type="match status" value="1"/>
</dbReference>
<proteinExistence type="predicted"/>
<dbReference type="InterPro" id="IPR039536">
    <property type="entry name" value="TetR_C_Proteobacteria"/>
</dbReference>
<geneLocation type="plasmid" evidence="5 6">
    <name>unnamed1</name>
</geneLocation>
<accession>A0ABY9KB13</accession>
<dbReference type="PRINTS" id="PR00455">
    <property type="entry name" value="HTHTETR"/>
</dbReference>
<evidence type="ECO:0000256" key="1">
    <source>
        <dbReference type="ARBA" id="ARBA00023125"/>
    </source>
</evidence>
<dbReference type="Pfam" id="PF00440">
    <property type="entry name" value="TetR_N"/>
    <property type="match status" value="1"/>
</dbReference>
<evidence type="ECO:0000313" key="6">
    <source>
        <dbReference type="Proteomes" id="UP001225788"/>
    </source>
</evidence>
<organism evidence="5 6">
    <name type="scientific">Shinella oryzae</name>
    <dbReference type="NCBI Taxonomy" id="2871820"/>
    <lineage>
        <taxon>Bacteria</taxon>
        <taxon>Pseudomonadati</taxon>
        <taxon>Pseudomonadota</taxon>
        <taxon>Alphaproteobacteria</taxon>
        <taxon>Hyphomicrobiales</taxon>
        <taxon>Rhizobiaceae</taxon>
        <taxon>Shinella</taxon>
    </lineage>
</organism>
<dbReference type="InterPro" id="IPR001647">
    <property type="entry name" value="HTH_TetR"/>
</dbReference>
<dbReference type="InterPro" id="IPR050109">
    <property type="entry name" value="HTH-type_TetR-like_transc_reg"/>
</dbReference>
<dbReference type="InterPro" id="IPR009057">
    <property type="entry name" value="Homeodomain-like_sf"/>
</dbReference>
<reference evidence="5 6" key="1">
    <citation type="submission" date="2023-08" db="EMBL/GenBank/DDBJ databases">
        <title>Pathogen: clinical or host-associated sample.</title>
        <authorList>
            <person name="Hergert J."/>
            <person name="Casey R."/>
            <person name="Wagner J."/>
            <person name="Young E.L."/>
            <person name="Oakeson K.F."/>
        </authorList>
    </citation>
    <scope>NUCLEOTIDE SEQUENCE [LARGE SCALE GENOMIC DNA]</scope>
    <source>
        <strain evidence="5 6">UPHL-collab-2</strain>
        <plasmid evidence="5 6">unnamed1</plasmid>
    </source>
</reference>
<sequence length="216" mass="24966">MKKVTNDMGKTTAERGRGRPKIYSDAQRRKTIIDEARRAFIEEGFRATTIAKVAARCRISKQTIYESFDSKTELFKAVVGDHRRMMLDLPRPENEDDDPDVILERIFLIDVDEETEKERNSFLAFAFEEARDVPELAEFIRREGADPSRSDLADWLEGQVARGRLKIDNTSSAARMLMDMLLGPTGPGRHDWSTREDRRRHLRWCIDFFLAGTAVR</sequence>
<dbReference type="PANTHER" id="PTHR30055">
    <property type="entry name" value="HTH-TYPE TRANSCRIPTIONAL REGULATOR RUTR"/>
    <property type="match status" value="1"/>
</dbReference>
<dbReference type="Pfam" id="PF14246">
    <property type="entry name" value="TetR_C_7"/>
    <property type="match status" value="1"/>
</dbReference>
<dbReference type="PROSITE" id="PS50977">
    <property type="entry name" value="HTH_TETR_2"/>
    <property type="match status" value="1"/>
</dbReference>
<name>A0ABY9KB13_9HYPH</name>
<dbReference type="PANTHER" id="PTHR30055:SF223">
    <property type="entry name" value="HTH-TYPE TRANSCRIPTIONAL REGULATOR UIDR"/>
    <property type="match status" value="1"/>
</dbReference>
<protein>
    <submittedName>
        <fullName evidence="5">TetR/AcrR family transcriptional regulator</fullName>
    </submittedName>
</protein>
<evidence type="ECO:0000256" key="2">
    <source>
        <dbReference type="PROSITE-ProRule" id="PRU00335"/>
    </source>
</evidence>
<keyword evidence="1 2" id="KW-0238">DNA-binding</keyword>
<feature type="region of interest" description="Disordered" evidence="3">
    <location>
        <begin position="1"/>
        <end position="24"/>
    </location>
</feature>
<dbReference type="RefSeq" id="WP_306161649.1">
    <property type="nucleotide sequence ID" value="NZ_CP132315.1"/>
</dbReference>
<keyword evidence="5" id="KW-0614">Plasmid</keyword>
<feature type="domain" description="HTH tetR-type" evidence="4">
    <location>
        <begin position="26"/>
        <end position="86"/>
    </location>
</feature>